<comment type="caution">
    <text evidence="3">The sequence shown here is derived from an EMBL/GenBank/DDBJ whole genome shotgun (WGS) entry which is preliminary data.</text>
</comment>
<dbReference type="PANTHER" id="PTHR34351:SF1">
    <property type="entry name" value="SLR1927 PROTEIN"/>
    <property type="match status" value="1"/>
</dbReference>
<name>A0A1V2DUP8_9GAMM</name>
<accession>A0A1V2DUP8</accession>
<keyword evidence="2" id="KW-0812">Transmembrane</keyword>
<keyword evidence="2" id="KW-0472">Membrane</keyword>
<dbReference type="RefSeq" id="WP_076724109.1">
    <property type="nucleotide sequence ID" value="NZ_JABWTC010000007.1"/>
</dbReference>
<feature type="transmembrane region" description="Helical" evidence="2">
    <location>
        <begin position="59"/>
        <end position="75"/>
    </location>
</feature>
<gene>
    <name evidence="3" type="ORF">BTO32_08070</name>
</gene>
<dbReference type="PANTHER" id="PTHR34351">
    <property type="entry name" value="SLR1927 PROTEIN-RELATED"/>
    <property type="match status" value="1"/>
</dbReference>
<evidence type="ECO:0000313" key="4">
    <source>
        <dbReference type="Proteomes" id="UP000189339"/>
    </source>
</evidence>
<evidence type="ECO:0000313" key="3">
    <source>
        <dbReference type="EMBL" id="ONF44229.1"/>
    </source>
</evidence>
<dbReference type="EMBL" id="MSCW01000005">
    <property type="protein sequence ID" value="ONF44229.1"/>
    <property type="molecule type" value="Genomic_DNA"/>
</dbReference>
<evidence type="ECO:0000256" key="2">
    <source>
        <dbReference type="SAM" id="Phobius"/>
    </source>
</evidence>
<sequence>MISFFSRQWQDWVHRRIPRADTRRFNQKNIFILPTGAGVVFGVLLVVMLLTAINYQNSLIYLTTFLLGTVFVGAIHQTHQNLSGLVLTLVQAGEGFVGEGIAFRLRAAAGKRGAVAIRLSCPGAAEVCFHVVPGQSEDVTLAVRGQARGYLRPERIRVETRFPFGLLKAWSWIRPLSSAVCYPRPRPAPEALATGEDGDDPQLVRDRQGTEQAELRPWREGDLSARVLWKRVARDGQMVVADWRGGAGQPDRLDFDAFPGVDHERRLSYLSALVLARASQGVPFGLNLPGERIEPDLGAVHVRRCLRALAVWRCDEPA</sequence>
<reference evidence="3 4" key="1">
    <citation type="submission" date="2016-12" db="EMBL/GenBank/DDBJ databases">
        <title>Marinobacter lutaoensis whole genome sequencing.</title>
        <authorList>
            <person name="Verma A."/>
            <person name="Krishnamurthi S."/>
        </authorList>
    </citation>
    <scope>NUCLEOTIDE SEQUENCE [LARGE SCALE GENOMIC DNA]</scope>
    <source>
        <strain evidence="3 4">T5054</strain>
    </source>
</reference>
<dbReference type="OrthoDB" id="5298497at2"/>
<organism evidence="3 4">
    <name type="scientific">Marinobacter lutaoensis</name>
    <dbReference type="NCBI Taxonomy" id="135739"/>
    <lineage>
        <taxon>Bacteria</taxon>
        <taxon>Pseudomonadati</taxon>
        <taxon>Pseudomonadota</taxon>
        <taxon>Gammaproteobacteria</taxon>
        <taxon>Pseudomonadales</taxon>
        <taxon>Marinobacteraceae</taxon>
        <taxon>Marinobacter</taxon>
    </lineage>
</organism>
<dbReference type="STRING" id="135739.BTO32_08070"/>
<feature type="transmembrane region" description="Helical" evidence="2">
    <location>
        <begin position="30"/>
        <end position="53"/>
    </location>
</feature>
<keyword evidence="2" id="KW-1133">Transmembrane helix</keyword>
<feature type="region of interest" description="Disordered" evidence="1">
    <location>
        <begin position="187"/>
        <end position="211"/>
    </location>
</feature>
<protein>
    <submittedName>
        <fullName evidence="3">Uncharacterized protein</fullName>
    </submittedName>
</protein>
<dbReference type="Proteomes" id="UP000189339">
    <property type="component" value="Unassembled WGS sequence"/>
</dbReference>
<dbReference type="AlphaFoldDB" id="A0A1V2DUP8"/>
<keyword evidence="4" id="KW-1185">Reference proteome</keyword>
<feature type="compositionally biased region" description="Basic and acidic residues" evidence="1">
    <location>
        <begin position="202"/>
        <end position="211"/>
    </location>
</feature>
<evidence type="ECO:0000256" key="1">
    <source>
        <dbReference type="SAM" id="MobiDB-lite"/>
    </source>
</evidence>
<proteinExistence type="predicted"/>